<evidence type="ECO:0000256" key="9">
    <source>
        <dbReference type="ARBA" id="ARBA00023136"/>
    </source>
</evidence>
<dbReference type="PANTHER" id="PTHR47943">
    <property type="entry name" value="CYTOCHROME P450 93A3-LIKE"/>
    <property type="match status" value="1"/>
</dbReference>
<evidence type="ECO:0000256" key="4">
    <source>
        <dbReference type="ARBA" id="ARBA00022617"/>
    </source>
</evidence>
<feature type="signal peptide" evidence="12">
    <location>
        <begin position="1"/>
        <end position="22"/>
    </location>
</feature>
<comment type="subcellular location">
    <subcellularLocation>
        <location evidence="2">Membrane</location>
        <topology evidence="2">Single-pass membrane protein</topology>
    </subcellularLocation>
</comment>
<dbReference type="PANTHER" id="PTHR47943:SF2">
    <property type="entry name" value="CYTOCHROME P450"/>
    <property type="match status" value="1"/>
</dbReference>
<evidence type="ECO:0000256" key="1">
    <source>
        <dbReference type="ARBA" id="ARBA00001971"/>
    </source>
</evidence>
<gene>
    <name evidence="13" type="ORF">Scaly_2216000</name>
</gene>
<reference evidence="13" key="1">
    <citation type="submission" date="2020-06" db="EMBL/GenBank/DDBJ databases">
        <authorList>
            <person name="Li T."/>
            <person name="Hu X."/>
            <person name="Zhang T."/>
            <person name="Song X."/>
            <person name="Zhang H."/>
            <person name="Dai N."/>
            <person name="Sheng W."/>
            <person name="Hou X."/>
            <person name="Wei L."/>
        </authorList>
    </citation>
    <scope>NUCLEOTIDE SEQUENCE</scope>
    <source>
        <strain evidence="13">KEN8</strain>
        <tissue evidence="13">Leaf</tissue>
    </source>
</reference>
<evidence type="ECO:0000256" key="12">
    <source>
        <dbReference type="SAM" id="SignalP"/>
    </source>
</evidence>
<keyword evidence="8 11" id="KW-0503">Monooxygenase</keyword>
<keyword evidence="6 11" id="KW-0560">Oxidoreductase</keyword>
<dbReference type="SUPFAM" id="SSF48264">
    <property type="entry name" value="Cytochrome P450"/>
    <property type="match status" value="1"/>
</dbReference>
<dbReference type="InterPro" id="IPR017972">
    <property type="entry name" value="Cyt_P450_CS"/>
</dbReference>
<dbReference type="Gene3D" id="1.10.630.10">
    <property type="entry name" value="Cytochrome P450"/>
    <property type="match status" value="1"/>
</dbReference>
<evidence type="ECO:0000256" key="7">
    <source>
        <dbReference type="ARBA" id="ARBA00023004"/>
    </source>
</evidence>
<dbReference type="InterPro" id="IPR002401">
    <property type="entry name" value="Cyt_P450_E_grp-I"/>
</dbReference>
<evidence type="ECO:0000256" key="11">
    <source>
        <dbReference type="RuleBase" id="RU000461"/>
    </source>
</evidence>
<dbReference type="CDD" id="cd11072">
    <property type="entry name" value="CYP71-like"/>
    <property type="match status" value="1"/>
</dbReference>
<feature type="binding site" description="axial binding residue" evidence="10">
    <location>
        <position position="403"/>
    </location>
    <ligand>
        <name>heme</name>
        <dbReference type="ChEBI" id="CHEBI:30413"/>
    </ligand>
    <ligandPart>
        <name>Fe</name>
        <dbReference type="ChEBI" id="CHEBI:18248"/>
    </ligandPart>
</feature>
<keyword evidence="4 10" id="KW-0349">Heme</keyword>
<dbReference type="InterPro" id="IPR036396">
    <property type="entry name" value="Cyt_P450_sf"/>
</dbReference>
<comment type="similarity">
    <text evidence="3 11">Belongs to the cytochrome P450 family.</text>
</comment>
<feature type="chain" id="PRO_5043901411" evidence="12">
    <location>
        <begin position="23"/>
        <end position="463"/>
    </location>
</feature>
<dbReference type="InterPro" id="IPR001128">
    <property type="entry name" value="Cyt_P450"/>
</dbReference>
<evidence type="ECO:0000256" key="8">
    <source>
        <dbReference type="ARBA" id="ARBA00023033"/>
    </source>
</evidence>
<evidence type="ECO:0000256" key="10">
    <source>
        <dbReference type="PIRSR" id="PIRSR602401-1"/>
    </source>
</evidence>
<proteinExistence type="inferred from homology"/>
<dbReference type="PRINTS" id="PR00463">
    <property type="entry name" value="EP450I"/>
</dbReference>
<dbReference type="GO" id="GO:0005506">
    <property type="term" value="F:iron ion binding"/>
    <property type="evidence" value="ECO:0007669"/>
    <property type="project" value="InterPro"/>
</dbReference>
<dbReference type="AlphaFoldDB" id="A0AAW2MQV6"/>
<name>A0AAW2MQV6_9LAMI</name>
<keyword evidence="7 10" id="KW-0408">Iron</keyword>
<dbReference type="PROSITE" id="PS00086">
    <property type="entry name" value="CYTOCHROME_P450"/>
    <property type="match status" value="1"/>
</dbReference>
<keyword evidence="12" id="KW-0732">Signal</keyword>
<comment type="cofactor">
    <cofactor evidence="1 10">
        <name>heme</name>
        <dbReference type="ChEBI" id="CHEBI:30413"/>
    </cofactor>
</comment>
<reference evidence="13" key="2">
    <citation type="journal article" date="2024" name="Plant">
        <title>Genomic evolution and insights into agronomic trait innovations of Sesamum species.</title>
        <authorList>
            <person name="Miao H."/>
            <person name="Wang L."/>
            <person name="Qu L."/>
            <person name="Liu H."/>
            <person name="Sun Y."/>
            <person name="Le M."/>
            <person name="Wang Q."/>
            <person name="Wei S."/>
            <person name="Zheng Y."/>
            <person name="Lin W."/>
            <person name="Duan Y."/>
            <person name="Cao H."/>
            <person name="Xiong S."/>
            <person name="Wang X."/>
            <person name="Wei L."/>
            <person name="Li C."/>
            <person name="Ma Q."/>
            <person name="Ju M."/>
            <person name="Zhao R."/>
            <person name="Li G."/>
            <person name="Mu C."/>
            <person name="Tian Q."/>
            <person name="Mei H."/>
            <person name="Zhang T."/>
            <person name="Gao T."/>
            <person name="Zhang H."/>
        </authorList>
    </citation>
    <scope>NUCLEOTIDE SEQUENCE</scope>
    <source>
        <strain evidence="13">KEN8</strain>
    </source>
</reference>
<evidence type="ECO:0000256" key="3">
    <source>
        <dbReference type="ARBA" id="ARBA00010617"/>
    </source>
</evidence>
<organism evidence="13">
    <name type="scientific">Sesamum calycinum</name>
    <dbReference type="NCBI Taxonomy" id="2727403"/>
    <lineage>
        <taxon>Eukaryota</taxon>
        <taxon>Viridiplantae</taxon>
        <taxon>Streptophyta</taxon>
        <taxon>Embryophyta</taxon>
        <taxon>Tracheophyta</taxon>
        <taxon>Spermatophyta</taxon>
        <taxon>Magnoliopsida</taxon>
        <taxon>eudicotyledons</taxon>
        <taxon>Gunneridae</taxon>
        <taxon>Pentapetalae</taxon>
        <taxon>asterids</taxon>
        <taxon>lamiids</taxon>
        <taxon>Lamiales</taxon>
        <taxon>Pedaliaceae</taxon>
        <taxon>Sesamum</taxon>
    </lineage>
</organism>
<dbReference type="GO" id="GO:0004497">
    <property type="term" value="F:monooxygenase activity"/>
    <property type="evidence" value="ECO:0007669"/>
    <property type="project" value="UniProtKB-KW"/>
</dbReference>
<evidence type="ECO:0000313" key="13">
    <source>
        <dbReference type="EMBL" id="KAL0333145.1"/>
    </source>
</evidence>
<dbReference type="GO" id="GO:0020037">
    <property type="term" value="F:heme binding"/>
    <property type="evidence" value="ECO:0007669"/>
    <property type="project" value="InterPro"/>
</dbReference>
<evidence type="ECO:0000256" key="6">
    <source>
        <dbReference type="ARBA" id="ARBA00023002"/>
    </source>
</evidence>
<dbReference type="EMBL" id="JACGWM010000013">
    <property type="protein sequence ID" value="KAL0333145.1"/>
    <property type="molecule type" value="Genomic_DNA"/>
</dbReference>
<protein>
    <submittedName>
        <fullName evidence="13">Cytochrome</fullName>
    </submittedName>
</protein>
<keyword evidence="9" id="KW-0472">Membrane</keyword>
<dbReference type="Pfam" id="PF00067">
    <property type="entry name" value="p450"/>
    <property type="match status" value="1"/>
</dbReference>
<sequence length="463" mass="52773">MAWIWTAMSVIAFLWVLQVLLSLKRNKKLPPGPTGLPIIGHFHLLGKNPHQDFHNLAQKHGPIMAHLQAAKEISYDKRNVVFAPYGSYWRNMRKLCTLELLSNFRINQFQPMRRAEIEIFVGSLRRAAGKRETVDISARISALIGDMTCLMVFGRKFADGDLDEKGFKAVIGETLQVAALPNIADFFPFMAALDLQGLTRRMKELSKTFDGFLERIIDDHIENKQEKKHAQDFVDTMMTIMESGEAGFEFDRRHVKAVLLDMLIAGMDTSSAVVEWTLSELIRHPKAMKKLQQELEQVVGMDQIVEESHLDRLEYLDMVVKETFRLHPAVPILIHESLEDCIVDQFHVPKGSRLIVNVWSIGKDPNVWREPQKFLPERFIGSNIDLRGQDFQLIPFGSGRRGCPGLQLGLTVVRLVVAQLVHCFDWELPDGMVASELDMAEHFGLVTCRDNHLLAVPTYRLLK</sequence>
<dbReference type="FunFam" id="1.10.630.10:FF:000011">
    <property type="entry name" value="Cytochrome P450 83B1"/>
    <property type="match status" value="1"/>
</dbReference>
<dbReference type="PRINTS" id="PR00385">
    <property type="entry name" value="P450"/>
</dbReference>
<accession>A0AAW2MQV6</accession>
<dbReference type="GO" id="GO:0016020">
    <property type="term" value="C:membrane"/>
    <property type="evidence" value="ECO:0007669"/>
    <property type="project" value="UniProtKB-SubCell"/>
</dbReference>
<comment type="caution">
    <text evidence="13">The sequence shown here is derived from an EMBL/GenBank/DDBJ whole genome shotgun (WGS) entry which is preliminary data.</text>
</comment>
<evidence type="ECO:0000256" key="2">
    <source>
        <dbReference type="ARBA" id="ARBA00004167"/>
    </source>
</evidence>
<evidence type="ECO:0000256" key="5">
    <source>
        <dbReference type="ARBA" id="ARBA00022723"/>
    </source>
</evidence>
<keyword evidence="5 10" id="KW-0479">Metal-binding</keyword>
<dbReference type="GO" id="GO:0016705">
    <property type="term" value="F:oxidoreductase activity, acting on paired donors, with incorporation or reduction of molecular oxygen"/>
    <property type="evidence" value="ECO:0007669"/>
    <property type="project" value="InterPro"/>
</dbReference>